<dbReference type="Gene3D" id="3.90.550.10">
    <property type="entry name" value="Spore Coat Polysaccharide Biosynthesis Protein SpsA, Chain A"/>
    <property type="match status" value="1"/>
</dbReference>
<accession>A0A933I7I4</accession>
<dbReference type="InterPro" id="IPR001173">
    <property type="entry name" value="Glyco_trans_2-like"/>
</dbReference>
<dbReference type="PANTHER" id="PTHR48090:SF3">
    <property type="entry name" value="UNDECAPRENYL-PHOSPHATE 4-DEOXY-4-FORMAMIDO-L-ARABINOSE TRANSFERASE"/>
    <property type="match status" value="1"/>
</dbReference>
<proteinExistence type="predicted"/>
<organism evidence="10 11">
    <name type="scientific">candidate division TA06 bacterium</name>
    <dbReference type="NCBI Taxonomy" id="2250710"/>
    <lineage>
        <taxon>Bacteria</taxon>
        <taxon>Bacteria division TA06</taxon>
    </lineage>
</organism>
<dbReference type="InterPro" id="IPR050256">
    <property type="entry name" value="Glycosyltransferase_2"/>
</dbReference>
<dbReference type="SUPFAM" id="SSF53448">
    <property type="entry name" value="Nucleotide-diphospho-sugar transferases"/>
    <property type="match status" value="1"/>
</dbReference>
<dbReference type="CDD" id="cd04187">
    <property type="entry name" value="DPM1_like_bac"/>
    <property type="match status" value="1"/>
</dbReference>
<evidence type="ECO:0000256" key="6">
    <source>
        <dbReference type="ARBA" id="ARBA00022989"/>
    </source>
</evidence>
<feature type="domain" description="Glycosyltransferase 2-like" evidence="9">
    <location>
        <begin position="8"/>
        <end position="147"/>
    </location>
</feature>
<evidence type="ECO:0000256" key="2">
    <source>
        <dbReference type="ARBA" id="ARBA00022676"/>
    </source>
</evidence>
<evidence type="ECO:0000313" key="10">
    <source>
        <dbReference type="EMBL" id="MBI4725656.1"/>
    </source>
</evidence>
<dbReference type="GO" id="GO:0016757">
    <property type="term" value="F:glycosyltransferase activity"/>
    <property type="evidence" value="ECO:0007669"/>
    <property type="project" value="UniProtKB-KW"/>
</dbReference>
<dbReference type="InterPro" id="IPR029044">
    <property type="entry name" value="Nucleotide-diphossugar_trans"/>
</dbReference>
<feature type="transmembrane region" description="Helical" evidence="8">
    <location>
        <begin position="241"/>
        <end position="268"/>
    </location>
</feature>
<keyword evidence="3" id="KW-0808">Transferase</keyword>
<dbReference type="Proteomes" id="UP000736328">
    <property type="component" value="Unassembled WGS sequence"/>
</dbReference>
<dbReference type="GO" id="GO:0005886">
    <property type="term" value="C:plasma membrane"/>
    <property type="evidence" value="ECO:0007669"/>
    <property type="project" value="TreeGrafter"/>
</dbReference>
<dbReference type="PANTHER" id="PTHR48090">
    <property type="entry name" value="UNDECAPRENYL-PHOSPHATE 4-DEOXY-4-FORMAMIDO-L-ARABINOSE TRANSFERASE-RELATED"/>
    <property type="match status" value="1"/>
</dbReference>
<evidence type="ECO:0000256" key="5">
    <source>
        <dbReference type="ARBA" id="ARBA00022985"/>
    </source>
</evidence>
<feature type="transmembrane region" description="Helical" evidence="8">
    <location>
        <begin position="274"/>
        <end position="303"/>
    </location>
</feature>
<keyword evidence="7 8" id="KW-0472">Membrane</keyword>
<evidence type="ECO:0000256" key="1">
    <source>
        <dbReference type="ARBA" id="ARBA00022475"/>
    </source>
</evidence>
<dbReference type="EMBL" id="JACQXR010000004">
    <property type="protein sequence ID" value="MBI4725656.1"/>
    <property type="molecule type" value="Genomic_DNA"/>
</dbReference>
<keyword evidence="5" id="KW-0448">Lipopolysaccharide biosynthesis</keyword>
<keyword evidence="1" id="KW-1003">Cell membrane</keyword>
<comment type="caution">
    <text evidence="10">The sequence shown here is derived from an EMBL/GenBank/DDBJ whole genome shotgun (WGS) entry which is preliminary data.</text>
</comment>
<sequence length="319" mass="36168">MPDKINLSVVIPVYNEEENIAELSARLTTVCRGLGKSYEILYVDDGSKDGTLEAIKKAKLKDKNIYAIRLAKNFGKAGAYGAGFHAAQGDIIITMDGDLQDRPEQIPDFLKRIDEGYDLVTGWKYTGKGKRAVSSKLFNSWVQRLTKLKDIHDTNCPFKAYRAEIVSSREENKHAGLWIYGNLYRFIPAMAFWKGYRVTEIKVENDPRRHGQTKYGPARFVGGFLDLLTVIFLTQYIKRPMYFFAVLGLPMILTGILLDSVIVIWGLVEDGRVGHFALLILGLVAVIIGIQFIFTGLLAEMIVRLHQEQRRDIPIFIKY</sequence>
<evidence type="ECO:0000256" key="3">
    <source>
        <dbReference type="ARBA" id="ARBA00022679"/>
    </source>
</evidence>
<evidence type="ECO:0000256" key="7">
    <source>
        <dbReference type="ARBA" id="ARBA00023136"/>
    </source>
</evidence>
<evidence type="ECO:0000313" key="11">
    <source>
        <dbReference type="Proteomes" id="UP000736328"/>
    </source>
</evidence>
<keyword evidence="2" id="KW-0328">Glycosyltransferase</keyword>
<evidence type="ECO:0000256" key="8">
    <source>
        <dbReference type="SAM" id="Phobius"/>
    </source>
</evidence>
<evidence type="ECO:0000259" key="9">
    <source>
        <dbReference type="Pfam" id="PF00535"/>
    </source>
</evidence>
<dbReference type="Pfam" id="PF00535">
    <property type="entry name" value="Glycos_transf_2"/>
    <property type="match status" value="1"/>
</dbReference>
<evidence type="ECO:0000256" key="4">
    <source>
        <dbReference type="ARBA" id="ARBA00022692"/>
    </source>
</evidence>
<reference evidence="10" key="1">
    <citation type="submission" date="2020-07" db="EMBL/GenBank/DDBJ databases">
        <title>Huge and variable diversity of episymbiotic CPR bacteria and DPANN archaea in groundwater ecosystems.</title>
        <authorList>
            <person name="He C.Y."/>
            <person name="Keren R."/>
            <person name="Whittaker M."/>
            <person name="Farag I.F."/>
            <person name="Doudna J."/>
            <person name="Cate J.H.D."/>
            <person name="Banfield J.F."/>
        </authorList>
    </citation>
    <scope>NUCLEOTIDE SEQUENCE</scope>
    <source>
        <strain evidence="10">NC_groundwater_1520_Pr4_B-0.1um_53_5</strain>
    </source>
</reference>
<dbReference type="AlphaFoldDB" id="A0A933I7I4"/>
<protein>
    <submittedName>
        <fullName evidence="10">Glycosyltransferase family 2 protein</fullName>
    </submittedName>
</protein>
<gene>
    <name evidence="10" type="ORF">HY768_00260</name>
</gene>
<name>A0A933I7I4_UNCT6</name>
<dbReference type="GO" id="GO:0009103">
    <property type="term" value="P:lipopolysaccharide biosynthetic process"/>
    <property type="evidence" value="ECO:0007669"/>
    <property type="project" value="UniProtKB-KW"/>
</dbReference>
<keyword evidence="6 8" id="KW-1133">Transmembrane helix</keyword>
<keyword evidence="4 8" id="KW-0812">Transmembrane</keyword>
<feature type="transmembrane region" description="Helical" evidence="8">
    <location>
        <begin position="216"/>
        <end position="234"/>
    </location>
</feature>